<dbReference type="GO" id="GO:0016020">
    <property type="term" value="C:membrane"/>
    <property type="evidence" value="ECO:0007669"/>
    <property type="project" value="UniProtKB-SubCell"/>
</dbReference>
<evidence type="ECO:0000256" key="1">
    <source>
        <dbReference type="ARBA" id="ARBA00004141"/>
    </source>
</evidence>
<keyword evidence="6 8" id="KW-0472">Membrane</keyword>
<feature type="transmembrane region" description="Helical" evidence="8">
    <location>
        <begin position="498"/>
        <end position="517"/>
    </location>
</feature>
<feature type="transmembrane region" description="Helical" evidence="8">
    <location>
        <begin position="349"/>
        <end position="368"/>
    </location>
</feature>
<dbReference type="InterPro" id="IPR050524">
    <property type="entry name" value="APC_YAT"/>
</dbReference>
<feature type="domain" description="Amino acid permease/ SLC12A" evidence="9">
    <location>
        <begin position="76"/>
        <end position="525"/>
    </location>
</feature>
<keyword evidence="5 8" id="KW-1133">Transmembrane helix</keyword>
<accession>A0A8H7U9I2</accession>
<evidence type="ECO:0000256" key="4">
    <source>
        <dbReference type="ARBA" id="ARBA00022970"/>
    </source>
</evidence>
<feature type="transmembrane region" description="Helical" evidence="8">
    <location>
        <begin position="249"/>
        <end position="268"/>
    </location>
</feature>
<dbReference type="PIRSF" id="PIRSF006060">
    <property type="entry name" value="AA_transporter"/>
    <property type="match status" value="1"/>
</dbReference>
<comment type="caution">
    <text evidence="10">The sequence shown here is derived from an EMBL/GenBank/DDBJ whole genome shotgun (WGS) entry which is preliminary data.</text>
</comment>
<feature type="transmembrane region" description="Helical" evidence="8">
    <location>
        <begin position="389"/>
        <end position="411"/>
    </location>
</feature>
<evidence type="ECO:0000256" key="7">
    <source>
        <dbReference type="SAM" id="MobiDB-lite"/>
    </source>
</evidence>
<evidence type="ECO:0000313" key="10">
    <source>
        <dbReference type="EMBL" id="KAG2171758.1"/>
    </source>
</evidence>
<evidence type="ECO:0000313" key="11">
    <source>
        <dbReference type="Proteomes" id="UP000654370"/>
    </source>
</evidence>
<evidence type="ECO:0000256" key="5">
    <source>
        <dbReference type="ARBA" id="ARBA00022989"/>
    </source>
</evidence>
<gene>
    <name evidence="10" type="ORF">INT43_008138</name>
</gene>
<dbReference type="AlphaFoldDB" id="A0A8H7U9I2"/>
<sequence>MPRQSVSSSSKRENNNSVPLEVLRPRRSVGGSYALNKDSSMTLETDDLTIQSVASSGVGETTHNTSELKRGLKARHLTMISLGGTIGTGLFLTSGASVAQAGPGGALVAYAATGIMVFFMMESLGEMATYLPISGSFNNYAGRFIDPALGFALGWNYWYNWAVTLAVELSAGSIIMAYWLPNVPGWIWSLIFLVIMLALNLFSVKGYGEIEYWLALLKVLTVIIFIIVGILVATGAVGGHVYGFENYTLGGFQGMGVFSTFLLAAFSFQGSELIGVIAGETENPRRMVPRAIKQVFWRILLFYICALFIIGLIIPYNDPSLLSADVSNIATSPFTLVFQKAGLKGADDFMNAVILTTVLSAGNSGLYASSRTLYDLANEGRAPKIFRKVTKYGVPIYCVLLTTLIGGLAFLSSLFGNGVVYQWLISISGVAGLIAWLNIAVCHFQFRRAYVLQGFLVEDLPFKARWYPFGPIFAFLVCSFVLVGQGYSTWTATPIDPIALVACYIGVPIVVILYVVYKIVKKTKFIPLAEVDLVSGRQEILMHNLEFEGRKRDDPLEGVSILKPSTWKRIPSNLKSWRDAIHN</sequence>
<dbReference type="EMBL" id="JAEPQZ010000019">
    <property type="protein sequence ID" value="KAG2171758.1"/>
    <property type="molecule type" value="Genomic_DNA"/>
</dbReference>
<protein>
    <recommendedName>
        <fullName evidence="9">Amino acid permease/ SLC12A domain-containing protein</fullName>
    </recommendedName>
</protein>
<proteinExistence type="predicted"/>
<evidence type="ECO:0000256" key="2">
    <source>
        <dbReference type="ARBA" id="ARBA00022448"/>
    </source>
</evidence>
<name>A0A8H7U9I2_MORIS</name>
<dbReference type="PANTHER" id="PTHR43341:SF1">
    <property type="entry name" value="GENERAL AMINO-ACID PERMEASE GAP1"/>
    <property type="match status" value="1"/>
</dbReference>
<dbReference type="PANTHER" id="PTHR43341">
    <property type="entry name" value="AMINO ACID PERMEASE"/>
    <property type="match status" value="1"/>
</dbReference>
<feature type="transmembrane region" description="Helical" evidence="8">
    <location>
        <begin position="295"/>
        <end position="316"/>
    </location>
</feature>
<dbReference type="Proteomes" id="UP000654370">
    <property type="component" value="Unassembled WGS sequence"/>
</dbReference>
<dbReference type="FunFam" id="1.20.1740.10:FF:000001">
    <property type="entry name" value="Amino acid permease"/>
    <property type="match status" value="1"/>
</dbReference>
<dbReference type="InterPro" id="IPR004840">
    <property type="entry name" value="Amino_acid_permease_CS"/>
</dbReference>
<keyword evidence="4" id="KW-0029">Amino-acid transport</keyword>
<feature type="transmembrane region" description="Helical" evidence="8">
    <location>
        <begin position="466"/>
        <end position="486"/>
    </location>
</feature>
<feature type="transmembrane region" description="Helical" evidence="8">
    <location>
        <begin position="216"/>
        <end position="237"/>
    </location>
</feature>
<dbReference type="Pfam" id="PF00324">
    <property type="entry name" value="AA_permease"/>
    <property type="match status" value="1"/>
</dbReference>
<organism evidence="10 11">
    <name type="scientific">Mortierella isabellina</name>
    <name type="common">Filamentous fungus</name>
    <name type="synonym">Umbelopsis isabellina</name>
    <dbReference type="NCBI Taxonomy" id="91625"/>
    <lineage>
        <taxon>Eukaryota</taxon>
        <taxon>Fungi</taxon>
        <taxon>Fungi incertae sedis</taxon>
        <taxon>Mucoromycota</taxon>
        <taxon>Mucoromycotina</taxon>
        <taxon>Umbelopsidomycetes</taxon>
        <taxon>Umbelopsidales</taxon>
        <taxon>Umbelopsidaceae</taxon>
        <taxon>Umbelopsis</taxon>
    </lineage>
</organism>
<feature type="transmembrane region" description="Helical" evidence="8">
    <location>
        <begin position="77"/>
        <end position="98"/>
    </location>
</feature>
<dbReference type="Gene3D" id="1.20.1740.10">
    <property type="entry name" value="Amino acid/polyamine transporter I"/>
    <property type="match status" value="1"/>
</dbReference>
<feature type="transmembrane region" description="Helical" evidence="8">
    <location>
        <begin position="423"/>
        <end position="446"/>
    </location>
</feature>
<evidence type="ECO:0000256" key="6">
    <source>
        <dbReference type="ARBA" id="ARBA00023136"/>
    </source>
</evidence>
<feature type="transmembrane region" description="Helical" evidence="8">
    <location>
        <begin position="186"/>
        <end position="204"/>
    </location>
</feature>
<comment type="subcellular location">
    <subcellularLocation>
        <location evidence="1">Membrane</location>
        <topology evidence="1">Multi-pass membrane protein</topology>
    </subcellularLocation>
</comment>
<evidence type="ECO:0000259" key="9">
    <source>
        <dbReference type="Pfam" id="PF00324"/>
    </source>
</evidence>
<feature type="region of interest" description="Disordered" evidence="7">
    <location>
        <begin position="1"/>
        <end position="23"/>
    </location>
</feature>
<keyword evidence="2" id="KW-0813">Transport</keyword>
<dbReference type="GO" id="GO:0015171">
    <property type="term" value="F:amino acid transmembrane transporter activity"/>
    <property type="evidence" value="ECO:0007669"/>
    <property type="project" value="TreeGrafter"/>
</dbReference>
<evidence type="ECO:0000256" key="3">
    <source>
        <dbReference type="ARBA" id="ARBA00022692"/>
    </source>
</evidence>
<keyword evidence="3 8" id="KW-0812">Transmembrane</keyword>
<dbReference type="PROSITE" id="PS00218">
    <property type="entry name" value="AMINO_ACID_PERMEASE_1"/>
    <property type="match status" value="1"/>
</dbReference>
<dbReference type="InterPro" id="IPR004841">
    <property type="entry name" value="AA-permease/SLC12A_dom"/>
</dbReference>
<feature type="transmembrane region" description="Helical" evidence="8">
    <location>
        <begin position="158"/>
        <end position="180"/>
    </location>
</feature>
<evidence type="ECO:0000256" key="8">
    <source>
        <dbReference type="SAM" id="Phobius"/>
    </source>
</evidence>
<dbReference type="OrthoDB" id="3900342at2759"/>
<keyword evidence="11" id="KW-1185">Reference proteome</keyword>
<reference evidence="10" key="1">
    <citation type="submission" date="2020-12" db="EMBL/GenBank/DDBJ databases">
        <title>Metabolic potential, ecology and presence of endohyphal bacteria is reflected in genomic diversity of Mucoromycotina.</title>
        <authorList>
            <person name="Muszewska A."/>
            <person name="Okrasinska A."/>
            <person name="Steczkiewicz K."/>
            <person name="Drgas O."/>
            <person name="Orlowska M."/>
            <person name="Perlinska-Lenart U."/>
            <person name="Aleksandrzak-Piekarczyk T."/>
            <person name="Szatraj K."/>
            <person name="Zielenkiewicz U."/>
            <person name="Pilsyk S."/>
            <person name="Malc E."/>
            <person name="Mieczkowski P."/>
            <person name="Kruszewska J.S."/>
            <person name="Biernat P."/>
            <person name="Pawlowska J."/>
        </authorList>
    </citation>
    <scope>NUCLEOTIDE SEQUENCE</scope>
    <source>
        <strain evidence="10">WA0000067209</strain>
    </source>
</reference>